<dbReference type="GO" id="GO:0004803">
    <property type="term" value="F:transposase activity"/>
    <property type="evidence" value="ECO:0007669"/>
    <property type="project" value="InterPro"/>
</dbReference>
<dbReference type="GO" id="GO:0003677">
    <property type="term" value="F:DNA binding"/>
    <property type="evidence" value="ECO:0007669"/>
    <property type="project" value="InterPro"/>
</dbReference>
<dbReference type="PANTHER" id="PTHR34322">
    <property type="entry name" value="TRANSPOSASE, Y1_TNP DOMAIN-CONTAINING"/>
    <property type="match status" value="1"/>
</dbReference>
<organism evidence="2 3">
    <name type="scientific">Candidatus Gottesmanbacteria bacterium GW2011_GWA2_42_18</name>
    <dbReference type="NCBI Taxonomy" id="1618442"/>
    <lineage>
        <taxon>Bacteria</taxon>
        <taxon>Candidatus Gottesmaniibacteriota</taxon>
    </lineage>
</organism>
<dbReference type="PATRIC" id="fig|1618442.3.peg.277"/>
<dbReference type="InterPro" id="IPR002686">
    <property type="entry name" value="Transposase_17"/>
</dbReference>
<sequence>MPGRLIPLVNHEIYHIYNRGIDHRPTFTSKREYKRALLALELYQHLHPPLSLSKIVGLEQQKRLKLIKNLKKIPKLVYIYSYCLMPNHFHILVEQVVDNGISKFLSNFQNSYTRYFNSLNKKDGAIFLDQFKAVRIETKNQFLHVSRYIHLNPYSSYIVRRISDIENYAWSSFKSYLLNDEDKIIDKTKILSFFKDQEKYREFVLNQADYQRELKRIQHLLLE</sequence>
<dbReference type="SUPFAM" id="SSF143422">
    <property type="entry name" value="Transposase IS200-like"/>
    <property type="match status" value="1"/>
</dbReference>
<evidence type="ECO:0000313" key="3">
    <source>
        <dbReference type="Proteomes" id="UP000034320"/>
    </source>
</evidence>
<proteinExistence type="predicted"/>
<evidence type="ECO:0000259" key="1">
    <source>
        <dbReference type="SMART" id="SM01321"/>
    </source>
</evidence>
<dbReference type="SMART" id="SM01321">
    <property type="entry name" value="Y1_Tnp"/>
    <property type="match status" value="1"/>
</dbReference>
<comment type="caution">
    <text evidence="2">The sequence shown here is derived from an EMBL/GenBank/DDBJ whole genome shotgun (WGS) entry which is preliminary data.</text>
</comment>
<feature type="domain" description="Transposase IS200-like" evidence="1">
    <location>
        <begin position="9"/>
        <end position="152"/>
    </location>
</feature>
<dbReference type="GO" id="GO:0006313">
    <property type="term" value="P:DNA transposition"/>
    <property type="evidence" value="ECO:0007669"/>
    <property type="project" value="InterPro"/>
</dbReference>
<dbReference type="AlphaFoldDB" id="A0A0G1CD43"/>
<evidence type="ECO:0000313" key="2">
    <source>
        <dbReference type="EMBL" id="KKS47563.1"/>
    </source>
</evidence>
<dbReference type="PANTHER" id="PTHR34322:SF2">
    <property type="entry name" value="TRANSPOSASE IS200-LIKE DOMAIN-CONTAINING PROTEIN"/>
    <property type="match status" value="1"/>
</dbReference>
<dbReference type="InterPro" id="IPR036515">
    <property type="entry name" value="Transposase_17_sf"/>
</dbReference>
<dbReference type="Gene3D" id="3.30.70.1290">
    <property type="entry name" value="Transposase IS200-like"/>
    <property type="match status" value="1"/>
</dbReference>
<dbReference type="Pfam" id="PF01797">
    <property type="entry name" value="Y1_Tnp"/>
    <property type="match status" value="1"/>
</dbReference>
<protein>
    <recommendedName>
        <fullName evidence="1">Transposase IS200-like domain-containing protein</fullName>
    </recommendedName>
</protein>
<dbReference type="EMBL" id="LCDD01000004">
    <property type="protein sequence ID" value="KKS47563.1"/>
    <property type="molecule type" value="Genomic_DNA"/>
</dbReference>
<gene>
    <name evidence="2" type="ORF">UV09_C0004G0052</name>
</gene>
<accession>A0A0G1CD43</accession>
<reference evidence="2 3" key="1">
    <citation type="journal article" date="2015" name="Nature">
        <title>rRNA introns, odd ribosomes, and small enigmatic genomes across a large radiation of phyla.</title>
        <authorList>
            <person name="Brown C.T."/>
            <person name="Hug L.A."/>
            <person name="Thomas B.C."/>
            <person name="Sharon I."/>
            <person name="Castelle C.J."/>
            <person name="Singh A."/>
            <person name="Wilkins M.J."/>
            <person name="Williams K.H."/>
            <person name="Banfield J.F."/>
        </authorList>
    </citation>
    <scope>NUCLEOTIDE SEQUENCE [LARGE SCALE GENOMIC DNA]</scope>
</reference>
<dbReference type="Proteomes" id="UP000034320">
    <property type="component" value="Unassembled WGS sequence"/>
</dbReference>
<name>A0A0G1CD43_9BACT</name>